<name>A0A0R3Q4Q2_9BILA</name>
<dbReference type="AlphaFoldDB" id="A0A0R3Q4Q2"/>
<proteinExistence type="predicted"/>
<dbReference type="WBParaSite" id="BTMF_0000129201-mRNA-1">
    <property type="protein sequence ID" value="BTMF_0000129201-mRNA-1"/>
    <property type="gene ID" value="BTMF_0000129201"/>
</dbReference>
<protein>
    <submittedName>
        <fullName evidence="1">Uncharacterized protein</fullName>
    </submittedName>
</protein>
<organism evidence="1">
    <name type="scientific">Brugia timori</name>
    <dbReference type="NCBI Taxonomy" id="42155"/>
    <lineage>
        <taxon>Eukaryota</taxon>
        <taxon>Metazoa</taxon>
        <taxon>Ecdysozoa</taxon>
        <taxon>Nematoda</taxon>
        <taxon>Chromadorea</taxon>
        <taxon>Rhabditida</taxon>
        <taxon>Spirurina</taxon>
        <taxon>Spiruromorpha</taxon>
        <taxon>Filarioidea</taxon>
        <taxon>Onchocercidae</taxon>
        <taxon>Brugia</taxon>
    </lineage>
</organism>
<sequence length="250" mass="29242">LGSNECVANVNNIIYIFINDNIIRKNFSTMRVNETMRELRIFRMNDNDRLLLSLFQKWLERNFLRLFERLKNYKQKILGKNQSFLLIITFPSGNGQIAHYSEQECMLLWIRPNYIETWQQMDFVKLLFSLYLFTTNGDFIGLSHVEPSVGYERIFHTEESNGEQIFDSEESTLNCGQLEQSLQRTLKVTEIMSQPIFVVFSNLQICLLVLITETSAKKNKTKNSSSEKIFNSQEITKTWISAMVTIVSES</sequence>
<reference evidence="1" key="1">
    <citation type="submission" date="2017-02" db="UniProtKB">
        <authorList>
            <consortium name="WormBaseParasite"/>
        </authorList>
    </citation>
    <scope>IDENTIFICATION</scope>
</reference>
<evidence type="ECO:0000313" key="1">
    <source>
        <dbReference type="WBParaSite" id="BTMF_0000129201-mRNA-1"/>
    </source>
</evidence>
<accession>A0A0R3Q4Q2</accession>